<name>K2GXS4_9BACT</name>
<evidence type="ECO:0000313" key="1">
    <source>
        <dbReference type="EMBL" id="EKE28245.1"/>
    </source>
</evidence>
<feature type="non-terminal residue" evidence="1">
    <location>
        <position position="84"/>
    </location>
</feature>
<accession>K2GXS4</accession>
<gene>
    <name evidence="1" type="ORF">ACD_3C00084G0001</name>
</gene>
<reference evidence="1" key="1">
    <citation type="journal article" date="2012" name="Science">
        <title>Fermentation, hydrogen, and sulfur metabolism in multiple uncultivated bacterial phyla.</title>
        <authorList>
            <person name="Wrighton K.C."/>
            <person name="Thomas B.C."/>
            <person name="Sharon I."/>
            <person name="Miller C.S."/>
            <person name="Castelle C.J."/>
            <person name="VerBerkmoes N.C."/>
            <person name="Wilkins M.J."/>
            <person name="Hettich R.L."/>
            <person name="Lipton M.S."/>
            <person name="Williams K.H."/>
            <person name="Long P.E."/>
            <person name="Banfield J.F."/>
        </authorList>
    </citation>
    <scope>NUCLEOTIDE SEQUENCE [LARGE SCALE GENOMIC DNA]</scope>
</reference>
<comment type="caution">
    <text evidence="1">The sequence shown here is derived from an EMBL/GenBank/DDBJ whole genome shotgun (WGS) entry which is preliminary data.</text>
</comment>
<dbReference type="EMBL" id="AMFJ01000358">
    <property type="protein sequence ID" value="EKE28245.1"/>
    <property type="molecule type" value="Genomic_DNA"/>
</dbReference>
<dbReference type="AlphaFoldDB" id="K2GXS4"/>
<organism evidence="1">
    <name type="scientific">uncultured bacterium</name>
    <name type="common">gcode 4</name>
    <dbReference type="NCBI Taxonomy" id="1234023"/>
    <lineage>
        <taxon>Bacteria</taxon>
        <taxon>environmental samples</taxon>
    </lineage>
</organism>
<protein>
    <submittedName>
        <fullName evidence="1">Uncharacterized protein</fullName>
    </submittedName>
</protein>
<sequence length="84" mass="9864">MANLNSWNRLAEVSASEKKEIWKIIEAFNISAWTPLFAYDKNYSVIEAWSDFFVLQDPNLESNKLKIMDLWWIIKARLEIKGNG</sequence>
<proteinExistence type="predicted"/>